<dbReference type="InterPro" id="IPR007433">
    <property type="entry name" value="DUF481"/>
</dbReference>
<dbReference type="Proteomes" id="UP000253517">
    <property type="component" value="Unassembled WGS sequence"/>
</dbReference>
<evidence type="ECO:0000313" key="2">
    <source>
        <dbReference type="Proteomes" id="UP000253517"/>
    </source>
</evidence>
<reference evidence="1 2" key="1">
    <citation type="submission" date="2018-07" db="EMBL/GenBank/DDBJ databases">
        <title>Genomic Encyclopedia of Type Strains, Phase IV (KMG-IV): sequencing the most valuable type-strain genomes for metagenomic binning, comparative biology and taxonomic classification.</title>
        <authorList>
            <person name="Goeker M."/>
        </authorList>
    </citation>
    <scope>NUCLEOTIDE SEQUENCE [LARGE SCALE GENOMIC DNA]</scope>
    <source>
        <strain evidence="1 2">DSM 21410</strain>
    </source>
</reference>
<dbReference type="Pfam" id="PF04338">
    <property type="entry name" value="DUF481"/>
    <property type="match status" value="1"/>
</dbReference>
<dbReference type="AlphaFoldDB" id="A0A369A4A5"/>
<organism evidence="1 2">
    <name type="scientific">Schleiferia thermophila</name>
    <dbReference type="NCBI Taxonomy" id="884107"/>
    <lineage>
        <taxon>Bacteria</taxon>
        <taxon>Pseudomonadati</taxon>
        <taxon>Bacteroidota</taxon>
        <taxon>Flavobacteriia</taxon>
        <taxon>Flavobacteriales</taxon>
        <taxon>Schleiferiaceae</taxon>
        <taxon>Schleiferia</taxon>
    </lineage>
</organism>
<name>A0A369A4A5_9FLAO</name>
<gene>
    <name evidence="1" type="ORF">DES35_10355</name>
</gene>
<evidence type="ECO:0000313" key="1">
    <source>
        <dbReference type="EMBL" id="RCX03176.1"/>
    </source>
</evidence>
<dbReference type="EMBL" id="QPJS01000003">
    <property type="protein sequence ID" value="RCX03176.1"/>
    <property type="molecule type" value="Genomic_DNA"/>
</dbReference>
<proteinExistence type="predicted"/>
<comment type="caution">
    <text evidence="1">The sequence shown here is derived from an EMBL/GenBank/DDBJ whole genome shotgun (WGS) entry which is preliminary data.</text>
</comment>
<protein>
    <submittedName>
        <fullName evidence="1">Uncharacterized protein DUF481</fullName>
    </submittedName>
</protein>
<accession>A0A369A4A5</accession>
<dbReference type="RefSeq" id="WP_114366274.1">
    <property type="nucleotide sequence ID" value="NZ_BHZF01000003.1"/>
</dbReference>
<sequence length="263" mass="31353">MSNKLVIAVLFYLILLSAASQIMNIERRRQQFDTVGWFGNTEWQLIAEQNSKQYFTFRNLNSIERQTYKRNFLLLSELRFVRGEDQTFANAGFIHFRYTYKIDEIPVDSARVFKTGNFLRWESFIQQQYNALLGVSFRNLVGTGLRFKIIQKPVISFFSGVTPIMHEYEREKSGIVHSDLRFSCYTALNYKPEQTLTFITALYYQPIWFLAYDHRISWEANVFVRISKNFDLTINFNYLYDTQPPQSIRNHVYNIFNGLRYNF</sequence>
<keyword evidence="2" id="KW-1185">Reference proteome</keyword>